<dbReference type="EMBL" id="CM051404">
    <property type="protein sequence ID" value="KAJ4705854.1"/>
    <property type="molecule type" value="Genomic_DNA"/>
</dbReference>
<evidence type="ECO:0000313" key="2">
    <source>
        <dbReference type="Proteomes" id="UP001164539"/>
    </source>
</evidence>
<comment type="caution">
    <text evidence="1">The sequence shown here is derived from an EMBL/GenBank/DDBJ whole genome shotgun (WGS) entry which is preliminary data.</text>
</comment>
<sequence length="69" mass="7491">MKVQMHCQKCRSRALKLAAQADGVNFVGLEGEEKDRIVVIGDAVDAAKLATSLRKKVGYTELLSVEEAT</sequence>
<keyword evidence="2" id="KW-1185">Reference proteome</keyword>
<proteinExistence type="predicted"/>
<protein>
    <submittedName>
        <fullName evidence="1">Heavy metal transport/detoxification protein</fullName>
    </submittedName>
</protein>
<accession>A0ACC1X3W6</accession>
<evidence type="ECO:0000313" key="1">
    <source>
        <dbReference type="EMBL" id="KAJ4705854.1"/>
    </source>
</evidence>
<dbReference type="Proteomes" id="UP001164539">
    <property type="component" value="Chromosome 11"/>
</dbReference>
<gene>
    <name evidence="1" type="ORF">OWV82_019587</name>
</gene>
<organism evidence="1 2">
    <name type="scientific">Melia azedarach</name>
    <name type="common">Chinaberry tree</name>
    <dbReference type="NCBI Taxonomy" id="155640"/>
    <lineage>
        <taxon>Eukaryota</taxon>
        <taxon>Viridiplantae</taxon>
        <taxon>Streptophyta</taxon>
        <taxon>Embryophyta</taxon>
        <taxon>Tracheophyta</taxon>
        <taxon>Spermatophyta</taxon>
        <taxon>Magnoliopsida</taxon>
        <taxon>eudicotyledons</taxon>
        <taxon>Gunneridae</taxon>
        <taxon>Pentapetalae</taxon>
        <taxon>rosids</taxon>
        <taxon>malvids</taxon>
        <taxon>Sapindales</taxon>
        <taxon>Meliaceae</taxon>
        <taxon>Melia</taxon>
    </lineage>
</organism>
<reference evidence="1 2" key="1">
    <citation type="journal article" date="2023" name="Science">
        <title>Complex scaffold remodeling in plant triterpene biosynthesis.</title>
        <authorList>
            <person name="De La Pena R."/>
            <person name="Hodgson H."/>
            <person name="Liu J.C."/>
            <person name="Stephenson M.J."/>
            <person name="Martin A.C."/>
            <person name="Owen C."/>
            <person name="Harkess A."/>
            <person name="Leebens-Mack J."/>
            <person name="Jimenez L.E."/>
            <person name="Osbourn A."/>
            <person name="Sattely E.S."/>
        </authorList>
    </citation>
    <scope>NUCLEOTIDE SEQUENCE [LARGE SCALE GENOMIC DNA]</scope>
    <source>
        <strain evidence="2">cv. JPN11</strain>
        <tissue evidence="1">Leaf</tissue>
    </source>
</reference>
<name>A0ACC1X3W6_MELAZ</name>